<feature type="transmembrane region" description="Helical" evidence="1">
    <location>
        <begin position="18"/>
        <end position="39"/>
    </location>
</feature>
<dbReference type="Proteomes" id="UP000315750">
    <property type="component" value="Chromosome"/>
</dbReference>
<dbReference type="AlphaFoldDB" id="A0A518AQZ4"/>
<gene>
    <name evidence="2" type="ORF">Pan181_33650</name>
</gene>
<dbReference type="KEGG" id="amuc:Pan181_33650"/>
<sequence length="215" mass="23686">MTDAALHLEKQQSLRSRLLIATLVVAGFALVLLVATAVLPPGNSAGLVSQEPPTLTITDPSLLHATCVESYRPWRWKWQIYVPATKGTVALRLKAAPTTNERASNDIIQLDASKPFRGELVVQVSKQVGIPQVELMLTEHKLGHLETKIIDTWLTEEFTQALLDDRFEVQVAGERITATSERYHPFSLLELSCQEASGVESSENPGSKVSVVLEY</sequence>
<accession>A0A518AQZ4</accession>
<proteinExistence type="predicted"/>
<keyword evidence="1" id="KW-0812">Transmembrane</keyword>
<reference evidence="2 3" key="1">
    <citation type="submission" date="2019-02" db="EMBL/GenBank/DDBJ databases">
        <title>Deep-cultivation of Planctomycetes and their phenomic and genomic characterization uncovers novel biology.</title>
        <authorList>
            <person name="Wiegand S."/>
            <person name="Jogler M."/>
            <person name="Boedeker C."/>
            <person name="Pinto D."/>
            <person name="Vollmers J."/>
            <person name="Rivas-Marin E."/>
            <person name="Kohn T."/>
            <person name="Peeters S.H."/>
            <person name="Heuer A."/>
            <person name="Rast P."/>
            <person name="Oberbeckmann S."/>
            <person name="Bunk B."/>
            <person name="Jeske O."/>
            <person name="Meyerdierks A."/>
            <person name="Storesund J.E."/>
            <person name="Kallscheuer N."/>
            <person name="Luecker S."/>
            <person name="Lage O.M."/>
            <person name="Pohl T."/>
            <person name="Merkel B.J."/>
            <person name="Hornburger P."/>
            <person name="Mueller R.-W."/>
            <person name="Bruemmer F."/>
            <person name="Labrenz M."/>
            <person name="Spormann A.M."/>
            <person name="Op den Camp H."/>
            <person name="Overmann J."/>
            <person name="Amann R."/>
            <person name="Jetten M.S.M."/>
            <person name="Mascher T."/>
            <person name="Medema M.H."/>
            <person name="Devos D.P."/>
            <person name="Kaster A.-K."/>
            <person name="Ovreas L."/>
            <person name="Rohde M."/>
            <person name="Galperin M.Y."/>
            <person name="Jogler C."/>
        </authorList>
    </citation>
    <scope>NUCLEOTIDE SEQUENCE [LARGE SCALE GENOMIC DNA]</scope>
    <source>
        <strain evidence="2 3">Pan181</strain>
    </source>
</reference>
<name>A0A518AQZ4_9BACT</name>
<keyword evidence="1" id="KW-1133">Transmembrane helix</keyword>
<dbReference type="EMBL" id="CP036278">
    <property type="protein sequence ID" value="QDU57151.1"/>
    <property type="molecule type" value="Genomic_DNA"/>
</dbReference>
<evidence type="ECO:0000256" key="1">
    <source>
        <dbReference type="SAM" id="Phobius"/>
    </source>
</evidence>
<organism evidence="2 3">
    <name type="scientific">Aeoliella mucimassa</name>
    <dbReference type="NCBI Taxonomy" id="2527972"/>
    <lineage>
        <taxon>Bacteria</taxon>
        <taxon>Pseudomonadati</taxon>
        <taxon>Planctomycetota</taxon>
        <taxon>Planctomycetia</taxon>
        <taxon>Pirellulales</taxon>
        <taxon>Lacipirellulaceae</taxon>
        <taxon>Aeoliella</taxon>
    </lineage>
</organism>
<protein>
    <submittedName>
        <fullName evidence="2">Uncharacterized protein</fullName>
    </submittedName>
</protein>
<keyword evidence="3" id="KW-1185">Reference proteome</keyword>
<evidence type="ECO:0000313" key="3">
    <source>
        <dbReference type="Proteomes" id="UP000315750"/>
    </source>
</evidence>
<evidence type="ECO:0000313" key="2">
    <source>
        <dbReference type="EMBL" id="QDU57151.1"/>
    </source>
</evidence>
<keyword evidence="1" id="KW-0472">Membrane</keyword>
<dbReference type="RefSeq" id="WP_145248124.1">
    <property type="nucleotide sequence ID" value="NZ_CP036278.1"/>
</dbReference>